<comment type="caution">
    <text evidence="4">The sequence shown here is derived from an EMBL/GenBank/DDBJ whole genome shotgun (WGS) entry which is preliminary data.</text>
</comment>
<dbReference type="Proteomes" id="UP001175226">
    <property type="component" value="Unassembled WGS sequence"/>
</dbReference>
<dbReference type="PANTHER" id="PTHR40465">
    <property type="entry name" value="CHROMOSOME 1, WHOLE GENOME SHOTGUN SEQUENCE"/>
    <property type="match status" value="1"/>
</dbReference>
<evidence type="ECO:0000313" key="4">
    <source>
        <dbReference type="EMBL" id="KAK0434318.1"/>
    </source>
</evidence>
<dbReference type="EMBL" id="JAUEPT010000072">
    <property type="protein sequence ID" value="KAK0434318.1"/>
    <property type="molecule type" value="Genomic_DNA"/>
</dbReference>
<feature type="transmembrane region" description="Helical" evidence="2">
    <location>
        <begin position="72"/>
        <end position="89"/>
    </location>
</feature>
<keyword evidence="5" id="KW-1185">Reference proteome</keyword>
<feature type="transmembrane region" description="Helical" evidence="2">
    <location>
        <begin position="249"/>
        <end position="277"/>
    </location>
</feature>
<feature type="transmembrane region" description="Helical" evidence="2">
    <location>
        <begin position="142"/>
        <end position="161"/>
    </location>
</feature>
<proteinExistence type="predicted"/>
<dbReference type="AlphaFoldDB" id="A0AA39J1F0"/>
<dbReference type="PANTHER" id="PTHR40465:SF1">
    <property type="entry name" value="DUF6534 DOMAIN-CONTAINING PROTEIN"/>
    <property type="match status" value="1"/>
</dbReference>
<dbReference type="Pfam" id="PF20152">
    <property type="entry name" value="DUF6534"/>
    <property type="match status" value="1"/>
</dbReference>
<protein>
    <recommendedName>
        <fullName evidence="3">DUF6534 domain-containing protein</fullName>
    </recommendedName>
</protein>
<reference evidence="4" key="1">
    <citation type="submission" date="2023-06" db="EMBL/GenBank/DDBJ databases">
        <authorList>
            <consortium name="Lawrence Berkeley National Laboratory"/>
            <person name="Ahrendt S."/>
            <person name="Sahu N."/>
            <person name="Indic B."/>
            <person name="Wong-Bajracharya J."/>
            <person name="Merenyi Z."/>
            <person name="Ke H.-M."/>
            <person name="Monk M."/>
            <person name="Kocsube S."/>
            <person name="Drula E."/>
            <person name="Lipzen A."/>
            <person name="Balint B."/>
            <person name="Henrissat B."/>
            <person name="Andreopoulos B."/>
            <person name="Martin F.M."/>
            <person name="Harder C.B."/>
            <person name="Rigling D."/>
            <person name="Ford K.L."/>
            <person name="Foster G.D."/>
            <person name="Pangilinan J."/>
            <person name="Papanicolaou A."/>
            <person name="Barry K."/>
            <person name="LaButti K."/>
            <person name="Viragh M."/>
            <person name="Koriabine M."/>
            <person name="Yan M."/>
            <person name="Riley R."/>
            <person name="Champramary S."/>
            <person name="Plett K.L."/>
            <person name="Tsai I.J."/>
            <person name="Slot J."/>
            <person name="Sipos G."/>
            <person name="Plett J."/>
            <person name="Nagy L.G."/>
            <person name="Grigoriev I.V."/>
        </authorList>
    </citation>
    <scope>NUCLEOTIDE SEQUENCE</scope>
    <source>
        <strain evidence="4">FPL87.14</strain>
    </source>
</reference>
<organism evidence="4 5">
    <name type="scientific">Armillaria borealis</name>
    <dbReference type="NCBI Taxonomy" id="47425"/>
    <lineage>
        <taxon>Eukaryota</taxon>
        <taxon>Fungi</taxon>
        <taxon>Dikarya</taxon>
        <taxon>Basidiomycota</taxon>
        <taxon>Agaricomycotina</taxon>
        <taxon>Agaricomycetes</taxon>
        <taxon>Agaricomycetidae</taxon>
        <taxon>Agaricales</taxon>
        <taxon>Marasmiineae</taxon>
        <taxon>Physalacriaceae</taxon>
        <taxon>Armillaria</taxon>
    </lineage>
</organism>
<sequence>MLFKRPFLSHYTFAEPNMSAVPAVPTSFPALDNTLGALYIGASLSMLLYGATCVQTFFYITSNRARFDSWRLKLLVFVIVVSASLNRIIHPPIPQQVLDTGSQGIILAGMYRFLVSDFANPAALEGGGAGGGVALTTYEESIIGDFSALLVQLFFCWRIWTFSASSLNLWMRITFMAITVPLSLLSFGSYIAMGIIGSQHLLQTPNSPDFALAVTLSISSGIAFDVIVTLAMSISLHRARSGISRSDHVITLLTLFTVNTNLISTLLSVGSLVTFLVLPHATIYGGISFLIEKSYVNSFLAILNSRDYLREKLDPSMSIHAAQSSHPVFAEPTSTDTTTEKSFAELAPADDLSTKV</sequence>
<evidence type="ECO:0000259" key="3">
    <source>
        <dbReference type="Pfam" id="PF20152"/>
    </source>
</evidence>
<feature type="domain" description="DUF6534" evidence="3">
    <location>
        <begin position="222"/>
        <end position="308"/>
    </location>
</feature>
<feature type="transmembrane region" description="Helical" evidence="2">
    <location>
        <begin position="210"/>
        <end position="237"/>
    </location>
</feature>
<keyword evidence="2" id="KW-1133">Transmembrane helix</keyword>
<feature type="transmembrane region" description="Helical" evidence="2">
    <location>
        <begin position="283"/>
        <end position="303"/>
    </location>
</feature>
<dbReference type="InterPro" id="IPR045339">
    <property type="entry name" value="DUF6534"/>
</dbReference>
<evidence type="ECO:0000256" key="2">
    <source>
        <dbReference type="SAM" id="Phobius"/>
    </source>
</evidence>
<feature type="transmembrane region" description="Helical" evidence="2">
    <location>
        <begin position="37"/>
        <end position="60"/>
    </location>
</feature>
<gene>
    <name evidence="4" type="ORF">EV421DRAFT_1840627</name>
</gene>
<feature type="region of interest" description="Disordered" evidence="1">
    <location>
        <begin position="324"/>
        <end position="356"/>
    </location>
</feature>
<keyword evidence="2" id="KW-0812">Transmembrane</keyword>
<keyword evidence="2" id="KW-0472">Membrane</keyword>
<feature type="transmembrane region" description="Helical" evidence="2">
    <location>
        <begin position="173"/>
        <end position="198"/>
    </location>
</feature>
<accession>A0AA39J1F0</accession>
<feature type="compositionally biased region" description="Polar residues" evidence="1">
    <location>
        <begin position="324"/>
        <end position="337"/>
    </location>
</feature>
<evidence type="ECO:0000256" key="1">
    <source>
        <dbReference type="SAM" id="MobiDB-lite"/>
    </source>
</evidence>
<name>A0AA39J1F0_9AGAR</name>
<evidence type="ECO:0000313" key="5">
    <source>
        <dbReference type="Proteomes" id="UP001175226"/>
    </source>
</evidence>